<proteinExistence type="predicted"/>
<dbReference type="PATRIC" id="fig|1300341.3.peg.751"/>
<keyword evidence="4 5" id="KW-0472">Membrane</keyword>
<keyword evidence="3 5" id="KW-1133">Transmembrane helix</keyword>
<gene>
    <name evidence="6" type="ORF">I595_760</name>
</gene>
<evidence type="ECO:0008006" key="8">
    <source>
        <dbReference type="Google" id="ProtNLM"/>
    </source>
</evidence>
<protein>
    <recommendedName>
        <fullName evidence="8">tRNA modification GTPase</fullName>
    </recommendedName>
</protein>
<dbReference type="EMBL" id="LDJX01000001">
    <property type="protein sequence ID" value="KPM33853.1"/>
    <property type="molecule type" value="Genomic_DNA"/>
</dbReference>
<keyword evidence="7" id="KW-1185">Reference proteome</keyword>
<evidence type="ECO:0000256" key="3">
    <source>
        <dbReference type="ARBA" id="ARBA00022989"/>
    </source>
</evidence>
<comment type="caution">
    <text evidence="6">The sequence shown here is derived from an EMBL/GenBank/DDBJ whole genome shotgun (WGS) entry which is preliminary data.</text>
</comment>
<evidence type="ECO:0000256" key="1">
    <source>
        <dbReference type="ARBA" id="ARBA00004141"/>
    </source>
</evidence>
<evidence type="ECO:0000256" key="5">
    <source>
        <dbReference type="SAM" id="Phobius"/>
    </source>
</evidence>
<reference evidence="6 7" key="1">
    <citation type="submission" date="2015-09" db="EMBL/GenBank/DDBJ databases">
        <title>Genome sequence of the marine flavobacterium Croceitalea dokdonensis DOKDO 023 that contains proton- and sodium-pumping rhodopsins.</title>
        <authorList>
            <person name="Kwon S.-K."/>
            <person name="Lee H.K."/>
            <person name="Kwak M.-J."/>
            <person name="Kim J.F."/>
        </authorList>
    </citation>
    <scope>NUCLEOTIDE SEQUENCE [LARGE SCALE GENOMIC DNA]</scope>
    <source>
        <strain evidence="6 7">DOKDO 023</strain>
    </source>
</reference>
<dbReference type="AlphaFoldDB" id="A0A0P7AP54"/>
<sequence length="95" mass="10364">MDYVTGFGGLLVPLIIWFASKDKIQGMDQHGRSIINFQLSLLLYIVISIPAILLLGLGLLGFLSVALIGFIVPIVNAVKAVNGEPPSYFMTIRFI</sequence>
<organism evidence="6 7">
    <name type="scientific">Croceitalea dokdonensis DOKDO 023</name>
    <dbReference type="NCBI Taxonomy" id="1300341"/>
    <lineage>
        <taxon>Bacteria</taxon>
        <taxon>Pseudomonadati</taxon>
        <taxon>Bacteroidota</taxon>
        <taxon>Flavobacteriia</taxon>
        <taxon>Flavobacteriales</taxon>
        <taxon>Flavobacteriaceae</taxon>
        <taxon>Croceitalea</taxon>
    </lineage>
</organism>
<dbReference type="InterPro" id="IPR019109">
    <property type="entry name" value="MamF_MmsF"/>
</dbReference>
<evidence type="ECO:0000256" key="2">
    <source>
        <dbReference type="ARBA" id="ARBA00022692"/>
    </source>
</evidence>
<comment type="subcellular location">
    <subcellularLocation>
        <location evidence="1">Membrane</location>
        <topology evidence="1">Multi-pass membrane protein</topology>
    </subcellularLocation>
</comment>
<keyword evidence="2 5" id="KW-0812">Transmembrane</keyword>
<feature type="transmembrane region" description="Helical" evidence="5">
    <location>
        <begin position="6"/>
        <end position="22"/>
    </location>
</feature>
<feature type="transmembrane region" description="Helical" evidence="5">
    <location>
        <begin position="34"/>
        <end position="53"/>
    </location>
</feature>
<feature type="transmembrane region" description="Helical" evidence="5">
    <location>
        <begin position="59"/>
        <end position="78"/>
    </location>
</feature>
<dbReference type="STRING" id="1300341.I595_760"/>
<dbReference type="Proteomes" id="UP000050280">
    <property type="component" value="Unassembled WGS sequence"/>
</dbReference>
<evidence type="ECO:0000313" key="6">
    <source>
        <dbReference type="EMBL" id="KPM33853.1"/>
    </source>
</evidence>
<dbReference type="Pfam" id="PF09685">
    <property type="entry name" value="MamF_MmsF"/>
    <property type="match status" value="1"/>
</dbReference>
<accession>A0A0P7AP54</accession>
<name>A0A0P7AP54_9FLAO</name>
<evidence type="ECO:0000256" key="4">
    <source>
        <dbReference type="ARBA" id="ARBA00023136"/>
    </source>
</evidence>
<evidence type="ECO:0000313" key="7">
    <source>
        <dbReference type="Proteomes" id="UP000050280"/>
    </source>
</evidence>